<gene>
    <name evidence="1" type="ORF">MACH07_24550</name>
</gene>
<organism evidence="1 2">
    <name type="scientific">Flagellimonas marinaquae</name>
    <dbReference type="NCBI Taxonomy" id="254955"/>
    <lineage>
        <taxon>Bacteria</taxon>
        <taxon>Pseudomonadati</taxon>
        <taxon>Bacteroidota</taxon>
        <taxon>Flavobacteriia</taxon>
        <taxon>Flavobacteriales</taxon>
        <taxon>Flavobacteriaceae</taxon>
        <taxon>Flagellimonas</taxon>
    </lineage>
</organism>
<sequence>MNSTYSSFETAQYDFFKKRFAKPYADRLLSDTRRVDEVGKSNSYAEYSNTYVTRKIFQYAQNNAYYDFKGLTHYNKTIESMSFLEAQNLFNQYNTDNGDFENDWAYHHNRIIRNNWVNNNEQFHDFMTDEYVDHVNSFSLEQRVSLMTGYLIYNAQSQNLINPPPTMFNGVSLYLPYNYNYSNTINNFINNANVPWQGISSLNMSFEELLRRYSTMGMHLGTLTGNYLKNKETLRDQAGTYQGRENYSYTSRNMVKKLVEHYLNDEPFASDSYFDGIQTEGQDDDRPTYLMKVKLSTAAQNYGFRNFGGVLEAINDYTTDYAKEGKMIRAFFTENTTFPFVNTFSDYELGKIFDFDNRGTYYLGLQFSDYAMERIVEIEHDDNQYGWDLFTDSFKLKLLRELADGNYVTFDDKALMNEFFAVREEIPTAKFKRYLELIELSKRDPWVLLRNCTQQNGLNIANYQELYELQFPISCQNKLNSLGSGYSHQTISDGNAPLANIDYYAVEIIIYPDFNNDNSPDTEAQIYTAFRNNFINLASGEKENFQFTCNVPFNTSNTADIDWDFVTLNTNEGNLFTSNNPMTSVLLIEAGASGFLTNMTADEGAIIVSEFTPNDWTISTIETPQTGTQPFSGNRQWGWIINENGNLELYTRAVDVARISDLILNDPRGTMDCQQNDYYNVAEATWENMQQELYQWINSNGGQAIIKNKVEKRVDKQKLKQILESNNSIDEIICN</sequence>
<keyword evidence="2" id="KW-1185">Reference proteome</keyword>
<reference evidence="1 2" key="1">
    <citation type="submission" date="2023-01" db="EMBL/GenBank/DDBJ databases">
        <title>Complete genome sequence of Muricauda aquimarina strain IFOP_LL357.</title>
        <authorList>
            <person name="Gajardo G."/>
            <person name="Ueki S."/>
            <person name="Maruyama F."/>
        </authorList>
    </citation>
    <scope>NUCLEOTIDE SEQUENCE [LARGE SCALE GENOMIC DNA]</scope>
    <source>
        <strain evidence="1 2">IFOP_LL357</strain>
    </source>
</reference>
<dbReference type="EMBL" id="AP027268">
    <property type="protein sequence ID" value="BDW93623.1"/>
    <property type="molecule type" value="Genomic_DNA"/>
</dbReference>
<evidence type="ECO:0000313" key="2">
    <source>
        <dbReference type="Proteomes" id="UP001330184"/>
    </source>
</evidence>
<dbReference type="RefSeq" id="WP_338194273.1">
    <property type="nucleotide sequence ID" value="NZ_AP027268.1"/>
</dbReference>
<dbReference type="Proteomes" id="UP001330184">
    <property type="component" value="Chromosome"/>
</dbReference>
<protein>
    <submittedName>
        <fullName evidence="1">Uncharacterized protein</fullName>
    </submittedName>
</protein>
<proteinExistence type="predicted"/>
<name>A0AA48HHQ7_9FLAO</name>
<evidence type="ECO:0000313" key="1">
    <source>
        <dbReference type="EMBL" id="BDW93623.1"/>
    </source>
</evidence>
<accession>A0AA48HHQ7</accession>
<dbReference type="AlphaFoldDB" id="A0AA48HHQ7"/>